<name>A0A511D0V3_9PSEU</name>
<dbReference type="AlphaFoldDB" id="A0A511D0V3"/>
<keyword evidence="3" id="KW-1185">Reference proteome</keyword>
<evidence type="ECO:0000313" key="2">
    <source>
        <dbReference type="EMBL" id="GEL18163.1"/>
    </source>
</evidence>
<reference evidence="2 3" key="1">
    <citation type="submission" date="2019-07" db="EMBL/GenBank/DDBJ databases">
        <title>Whole genome shotgun sequence of Pseudonocardia asaccharolytica NBRC 16224.</title>
        <authorList>
            <person name="Hosoyama A."/>
            <person name="Uohara A."/>
            <person name="Ohji S."/>
            <person name="Ichikawa N."/>
        </authorList>
    </citation>
    <scope>NUCLEOTIDE SEQUENCE [LARGE SCALE GENOMIC DNA]</scope>
    <source>
        <strain evidence="2 3">NBRC 16224</strain>
    </source>
</reference>
<proteinExistence type="predicted"/>
<evidence type="ECO:0000256" key="1">
    <source>
        <dbReference type="SAM" id="MobiDB-lite"/>
    </source>
</evidence>
<evidence type="ECO:0008006" key="4">
    <source>
        <dbReference type="Google" id="ProtNLM"/>
    </source>
</evidence>
<dbReference type="GO" id="GO:0003676">
    <property type="term" value="F:nucleic acid binding"/>
    <property type="evidence" value="ECO:0007669"/>
    <property type="project" value="InterPro"/>
</dbReference>
<dbReference type="EMBL" id="BJVI01000016">
    <property type="protein sequence ID" value="GEL18163.1"/>
    <property type="molecule type" value="Genomic_DNA"/>
</dbReference>
<protein>
    <recommendedName>
        <fullName evidence="4">Tc1-like transposase DDE domain-containing protein</fullName>
    </recommendedName>
</protein>
<gene>
    <name evidence="2" type="ORF">PA7_20000</name>
</gene>
<accession>A0A511D0V3</accession>
<evidence type="ECO:0000313" key="3">
    <source>
        <dbReference type="Proteomes" id="UP000321328"/>
    </source>
</evidence>
<sequence>MFGALEVGTGRWVYRLGRRHAAGFVALLHLLHLLVQAVPQAPAIVVICDNDSIHHARAVTAFLREHPRVEVLYGGTLQPARQPGGADLGGVEELRGQHRRGLAGPPETDPHLLPRPLTRPTVDHRRALDQPLAGCHPVTNRTSGMPLRAPGK</sequence>
<comment type="caution">
    <text evidence="2">The sequence shown here is derived from an EMBL/GenBank/DDBJ whole genome shotgun (WGS) entry which is preliminary data.</text>
</comment>
<feature type="region of interest" description="Disordered" evidence="1">
    <location>
        <begin position="133"/>
        <end position="152"/>
    </location>
</feature>
<dbReference type="InterPro" id="IPR036397">
    <property type="entry name" value="RNaseH_sf"/>
</dbReference>
<dbReference type="Proteomes" id="UP000321328">
    <property type="component" value="Unassembled WGS sequence"/>
</dbReference>
<dbReference type="Gene3D" id="3.30.420.10">
    <property type="entry name" value="Ribonuclease H-like superfamily/Ribonuclease H"/>
    <property type="match status" value="1"/>
</dbReference>
<organism evidence="2 3">
    <name type="scientific">Pseudonocardia asaccharolytica DSM 44247 = NBRC 16224</name>
    <dbReference type="NCBI Taxonomy" id="1123024"/>
    <lineage>
        <taxon>Bacteria</taxon>
        <taxon>Bacillati</taxon>
        <taxon>Actinomycetota</taxon>
        <taxon>Actinomycetes</taxon>
        <taxon>Pseudonocardiales</taxon>
        <taxon>Pseudonocardiaceae</taxon>
        <taxon>Pseudonocardia</taxon>
    </lineage>
</organism>
<feature type="region of interest" description="Disordered" evidence="1">
    <location>
        <begin position="76"/>
        <end position="117"/>
    </location>
</feature>